<reference evidence="1 2" key="1">
    <citation type="submission" date="2019-08" db="EMBL/GenBank/DDBJ databases">
        <title>In-depth cultivation of the pig gut microbiome towards novel bacterial diversity and tailored functional studies.</title>
        <authorList>
            <person name="Wylensek D."/>
            <person name="Hitch T.C.A."/>
            <person name="Clavel T."/>
        </authorList>
    </citation>
    <scope>NUCLEOTIDE SEQUENCE [LARGE SCALE GENOMIC DNA]</scope>
    <source>
        <strain evidence="1 2">WCA-389-WT-23B</strain>
    </source>
</reference>
<proteinExistence type="predicted"/>
<name>A0A6N7W7Q6_9FIRM</name>
<dbReference type="AlphaFoldDB" id="A0A6N7W7Q6"/>
<accession>A0A6N7W7Q6</accession>
<dbReference type="EMBL" id="VUMI01000061">
    <property type="protein sequence ID" value="MSS91286.1"/>
    <property type="molecule type" value="Genomic_DNA"/>
</dbReference>
<dbReference type="GeneID" id="86056173"/>
<gene>
    <name evidence="1" type="ORF">FYJ45_24535</name>
</gene>
<organism evidence="1 2">
    <name type="scientific">Eisenbergiella porci</name>
    <dbReference type="NCBI Taxonomy" id="2652274"/>
    <lineage>
        <taxon>Bacteria</taxon>
        <taxon>Bacillati</taxon>
        <taxon>Bacillota</taxon>
        <taxon>Clostridia</taxon>
        <taxon>Lachnospirales</taxon>
        <taxon>Lachnospiraceae</taxon>
        <taxon>Eisenbergiella</taxon>
    </lineage>
</organism>
<keyword evidence="2" id="KW-1185">Reference proteome</keyword>
<protein>
    <submittedName>
        <fullName evidence="1">Uncharacterized protein</fullName>
    </submittedName>
</protein>
<evidence type="ECO:0000313" key="1">
    <source>
        <dbReference type="EMBL" id="MSS91286.1"/>
    </source>
</evidence>
<evidence type="ECO:0000313" key="2">
    <source>
        <dbReference type="Proteomes" id="UP000436047"/>
    </source>
</evidence>
<dbReference type="RefSeq" id="WP_154467623.1">
    <property type="nucleotide sequence ID" value="NZ_VUMI01000061.1"/>
</dbReference>
<dbReference type="Proteomes" id="UP000436047">
    <property type="component" value="Unassembled WGS sequence"/>
</dbReference>
<sequence>MYKAKNVDTDKALKYINDSRRYQQQAETLAITSAQNIMRELEKVLILQKKFLQVSIANLRKEHIWMVFRMSYMNWQKSWM</sequence>
<comment type="caution">
    <text evidence="1">The sequence shown here is derived from an EMBL/GenBank/DDBJ whole genome shotgun (WGS) entry which is preliminary data.</text>
</comment>